<proteinExistence type="predicted"/>
<accession>A0ABZ1C494</accession>
<name>A0ABZ1C494_9BACT</name>
<keyword evidence="1" id="KW-0732">Signal</keyword>
<dbReference type="PROSITE" id="PS00018">
    <property type="entry name" value="EF_HAND_1"/>
    <property type="match status" value="1"/>
</dbReference>
<gene>
    <name evidence="2" type="ORF">K1X11_015310</name>
</gene>
<dbReference type="RefSeq" id="WP_221031686.1">
    <property type="nucleotide sequence ID" value="NZ_CP139781.1"/>
</dbReference>
<sequence>MQHRQRSLSSLLCGGAWLIAATALSAQSTLESFDDLSASDAYFAGTWEASGSITGTTAPASSFAQGSGTYDITGTGVLNDADSFLELHFSSAPLDLSAYNALSLQASTLPDNAATSVELRLFDTAGNSAYAAIAVTSLPAVVAWTADPSFDPAAVEIVRLSGGQLDGTAAVSLRLDELSAVDATTALGFHSADYDQNNQIDLSELLRVIELYNTRNGTTRTGRYLVDAGTTDGFAPDPTTVLDAPASLSSYHSADYDRDAQVSLSELLRVIELYNTRDGTTRTGEYHRDAATVDGFAPGPEPTS</sequence>
<evidence type="ECO:0000313" key="2">
    <source>
        <dbReference type="EMBL" id="WRQ86182.1"/>
    </source>
</evidence>
<reference evidence="2 3" key="1">
    <citation type="submission" date="2021-08" db="EMBL/GenBank/DDBJ databases">
        <authorList>
            <person name="Zhang D."/>
            <person name="Zhang A."/>
            <person name="Wang L."/>
        </authorList>
    </citation>
    <scope>NUCLEOTIDE SEQUENCE [LARGE SCALE GENOMIC DNA]</scope>
    <source>
        <strain evidence="2 3">WL0086</strain>
    </source>
</reference>
<evidence type="ECO:0000256" key="1">
    <source>
        <dbReference type="SAM" id="SignalP"/>
    </source>
</evidence>
<keyword evidence="3" id="KW-1185">Reference proteome</keyword>
<reference evidence="2 3" key="2">
    <citation type="submission" date="2023-12" db="EMBL/GenBank/DDBJ databases">
        <title>Description of an unclassified Opitutus bacterium of Verrucomicrobiota.</title>
        <authorList>
            <person name="Zhang D.-F."/>
        </authorList>
    </citation>
    <scope>NUCLEOTIDE SEQUENCE [LARGE SCALE GENOMIC DNA]</scope>
    <source>
        <strain evidence="2 3">WL0086</strain>
    </source>
</reference>
<dbReference type="Proteomes" id="UP000738431">
    <property type="component" value="Chromosome"/>
</dbReference>
<dbReference type="InterPro" id="IPR018247">
    <property type="entry name" value="EF_Hand_1_Ca_BS"/>
</dbReference>
<evidence type="ECO:0000313" key="3">
    <source>
        <dbReference type="Proteomes" id="UP000738431"/>
    </source>
</evidence>
<protein>
    <recommendedName>
        <fullName evidence="4">EF-hand domain-containing protein</fullName>
    </recommendedName>
</protein>
<dbReference type="EMBL" id="CP139781">
    <property type="protein sequence ID" value="WRQ86182.1"/>
    <property type="molecule type" value="Genomic_DNA"/>
</dbReference>
<feature type="chain" id="PRO_5045898921" description="EF-hand domain-containing protein" evidence="1">
    <location>
        <begin position="27"/>
        <end position="304"/>
    </location>
</feature>
<feature type="signal peptide" evidence="1">
    <location>
        <begin position="1"/>
        <end position="26"/>
    </location>
</feature>
<evidence type="ECO:0008006" key="4">
    <source>
        <dbReference type="Google" id="ProtNLM"/>
    </source>
</evidence>
<organism evidence="2 3">
    <name type="scientific">Actomonas aquatica</name>
    <dbReference type="NCBI Taxonomy" id="2866162"/>
    <lineage>
        <taxon>Bacteria</taxon>
        <taxon>Pseudomonadati</taxon>
        <taxon>Verrucomicrobiota</taxon>
        <taxon>Opitutia</taxon>
        <taxon>Opitutales</taxon>
        <taxon>Opitutaceae</taxon>
        <taxon>Actomonas</taxon>
    </lineage>
</organism>